<evidence type="ECO:0000313" key="4">
    <source>
        <dbReference type="Proteomes" id="UP000184533"/>
    </source>
</evidence>
<dbReference type="RefSeq" id="WP_046135750.1">
    <property type="nucleotide sequence ID" value="NZ_FQVC01000002.1"/>
</dbReference>
<evidence type="ECO:0000313" key="2">
    <source>
        <dbReference type="EMBL" id="SHE75208.1"/>
    </source>
</evidence>
<dbReference type="Proteomes" id="UP000033608">
    <property type="component" value="Unassembled WGS sequence"/>
</dbReference>
<dbReference type="EMBL" id="LAJF01000089">
    <property type="protein sequence ID" value="KKB83673.1"/>
    <property type="molecule type" value="Genomic_DNA"/>
</dbReference>
<dbReference type="PATRIC" id="fig|1121477.3.peg.3810"/>
<dbReference type="OrthoDB" id="7949869at2"/>
<dbReference type="AlphaFoldDB" id="A0A0F5LMW5"/>
<reference evidence="1 3" key="1">
    <citation type="submission" date="2015-03" db="EMBL/GenBank/DDBJ databases">
        <authorList>
            <person name="Hassan Y.I."/>
            <person name="Lepp D."/>
            <person name="Zhou T."/>
        </authorList>
    </citation>
    <scope>NUCLEOTIDE SEQUENCE [LARGE SCALE GENOMIC DNA]</scope>
    <source>
        <strain evidence="1 3">DSM 17137</strain>
    </source>
</reference>
<gene>
    <name evidence="2" type="ORF">SAMN02745223_01088</name>
    <name evidence="1" type="ORF">VW29_13265</name>
</gene>
<dbReference type="Proteomes" id="UP000184533">
    <property type="component" value="Unassembled WGS sequence"/>
</dbReference>
<protein>
    <submittedName>
        <fullName evidence="1">Uncharacterized protein</fullName>
    </submittedName>
</protein>
<sequence length="121" mass="13441">MIKATGRALIVLRAMGLAAIMGMVALSAVPAMAQGPSLAFGLFFGGGDESRDGFYPERAMCLTDYQIRKSIAAEGYSNIYLNVPNNKRIQVRATKGDWVYLLRFNYCTDRIESRERLRPAN</sequence>
<proteinExistence type="predicted"/>
<reference evidence="2 4" key="2">
    <citation type="submission" date="2016-11" db="EMBL/GenBank/DDBJ databases">
        <authorList>
            <person name="Jaros S."/>
            <person name="Januszkiewicz K."/>
            <person name="Wedrychowicz H."/>
        </authorList>
    </citation>
    <scope>NUCLEOTIDE SEQUENCE [LARGE SCALE GENOMIC DNA]</scope>
    <source>
        <strain evidence="2 4">DSM 17137</strain>
    </source>
</reference>
<evidence type="ECO:0000313" key="3">
    <source>
        <dbReference type="Proteomes" id="UP000033608"/>
    </source>
</evidence>
<evidence type="ECO:0000313" key="1">
    <source>
        <dbReference type="EMBL" id="KKB83673.1"/>
    </source>
</evidence>
<accession>A0A0F5LMW5</accession>
<keyword evidence="3" id="KW-1185">Reference proteome</keyword>
<name>A0A0F5LMW5_9HYPH</name>
<organism evidence="1 3">
    <name type="scientific">Devosia limi DSM 17137</name>
    <dbReference type="NCBI Taxonomy" id="1121477"/>
    <lineage>
        <taxon>Bacteria</taxon>
        <taxon>Pseudomonadati</taxon>
        <taxon>Pseudomonadota</taxon>
        <taxon>Alphaproteobacteria</taxon>
        <taxon>Hyphomicrobiales</taxon>
        <taxon>Devosiaceae</taxon>
        <taxon>Devosia</taxon>
    </lineage>
</organism>
<dbReference type="EMBL" id="FQVC01000002">
    <property type="protein sequence ID" value="SHE75208.1"/>
    <property type="molecule type" value="Genomic_DNA"/>
</dbReference>